<keyword evidence="3" id="KW-1185">Reference proteome</keyword>
<evidence type="ECO:0000313" key="2">
    <source>
        <dbReference type="EMBL" id="PFG27441.1"/>
    </source>
</evidence>
<evidence type="ECO:0008006" key="4">
    <source>
        <dbReference type="Google" id="ProtNLM"/>
    </source>
</evidence>
<dbReference type="EMBL" id="PDJF01000001">
    <property type="protein sequence ID" value="PFG27441.1"/>
    <property type="molecule type" value="Genomic_DNA"/>
</dbReference>
<dbReference type="InterPro" id="IPR049790">
    <property type="entry name" value="Rv3655c/TadE"/>
</dbReference>
<evidence type="ECO:0000256" key="1">
    <source>
        <dbReference type="SAM" id="Phobius"/>
    </source>
</evidence>
<gene>
    <name evidence="2" type="ORF">ATK06_0500</name>
</gene>
<dbReference type="RefSeq" id="WP_048378833.1">
    <property type="nucleotide sequence ID" value="NZ_LDYE01000002.1"/>
</dbReference>
<feature type="transmembrane region" description="Helical" evidence="1">
    <location>
        <begin position="13"/>
        <end position="34"/>
    </location>
</feature>
<keyword evidence="1" id="KW-1133">Transmembrane helix</keyword>
<name>A0A2A9DM46_9CORY</name>
<keyword evidence="1" id="KW-0472">Membrane</keyword>
<dbReference type="STRING" id="1724.GCA_001044175_00714"/>
<proteinExistence type="predicted"/>
<dbReference type="Proteomes" id="UP000221653">
    <property type="component" value="Unassembled WGS sequence"/>
</dbReference>
<comment type="caution">
    <text evidence="2">The sequence shown here is derived from an EMBL/GenBank/DDBJ whole genome shotgun (WGS) entry which is preliminary data.</text>
</comment>
<sequence>MIHDDTGSVTLEAAMGIASLITIMMVAFAGLATVGAHIHATHAAGSAARAAAIGEDPATASERATITVRRDPTWVHVTAEVPAPIGTATAQASFPVELAP</sequence>
<dbReference type="AlphaFoldDB" id="A0A2A9DM46"/>
<dbReference type="OrthoDB" id="4481209at2"/>
<organism evidence="2 3">
    <name type="scientific">Corynebacterium renale</name>
    <dbReference type="NCBI Taxonomy" id="1724"/>
    <lineage>
        <taxon>Bacteria</taxon>
        <taxon>Bacillati</taxon>
        <taxon>Actinomycetota</taxon>
        <taxon>Actinomycetes</taxon>
        <taxon>Mycobacteriales</taxon>
        <taxon>Corynebacteriaceae</taxon>
        <taxon>Corynebacterium</taxon>
    </lineage>
</organism>
<reference evidence="2 3" key="1">
    <citation type="submission" date="2017-10" db="EMBL/GenBank/DDBJ databases">
        <title>Sequencing the genomes of 1000 actinobacteria strains.</title>
        <authorList>
            <person name="Klenk H.-P."/>
        </authorList>
    </citation>
    <scope>NUCLEOTIDE SEQUENCE [LARGE SCALE GENOMIC DNA]</scope>
    <source>
        <strain evidence="2 3">DSM 20688</strain>
    </source>
</reference>
<keyword evidence="1" id="KW-0812">Transmembrane</keyword>
<protein>
    <recommendedName>
        <fullName evidence="4">TadE-like protein</fullName>
    </recommendedName>
</protein>
<dbReference type="NCBIfam" id="NF041390">
    <property type="entry name" value="TadE_Rv3655c"/>
    <property type="match status" value="1"/>
</dbReference>
<evidence type="ECO:0000313" key="3">
    <source>
        <dbReference type="Proteomes" id="UP000221653"/>
    </source>
</evidence>
<accession>A0A2A9DM46</accession>